<proteinExistence type="predicted"/>
<name>A0A4Q2T3L3_9HYPH</name>
<dbReference type="EMBL" id="SDVB01000238">
    <property type="protein sequence ID" value="RYC11620.1"/>
    <property type="molecule type" value="Genomic_DNA"/>
</dbReference>
<dbReference type="RefSeq" id="WP_114364212.1">
    <property type="nucleotide sequence ID" value="NZ_SDVB01000238.1"/>
</dbReference>
<sequence length="65" mass="7297">MSMSDDERPKKKTVHEIGSDLSMLSADELTARIGLLEEEIARLDAERQRKQAGKLAAESLFRPKV</sequence>
<organism evidence="1 2">
    <name type="scientific">Ciceribacter ferrooxidans</name>
    <dbReference type="NCBI Taxonomy" id="2509717"/>
    <lineage>
        <taxon>Bacteria</taxon>
        <taxon>Pseudomonadati</taxon>
        <taxon>Pseudomonadota</taxon>
        <taxon>Alphaproteobacteria</taxon>
        <taxon>Hyphomicrobiales</taxon>
        <taxon>Rhizobiaceae</taxon>
        <taxon>Ciceribacter</taxon>
    </lineage>
</organism>
<evidence type="ECO:0000313" key="2">
    <source>
        <dbReference type="Proteomes" id="UP000291088"/>
    </source>
</evidence>
<keyword evidence="2" id="KW-1185">Reference proteome</keyword>
<protein>
    <submittedName>
        <fullName evidence="1">DUF1192 domain-containing protein</fullName>
    </submittedName>
</protein>
<dbReference type="Proteomes" id="UP000291088">
    <property type="component" value="Unassembled WGS sequence"/>
</dbReference>
<comment type="caution">
    <text evidence="1">The sequence shown here is derived from an EMBL/GenBank/DDBJ whole genome shotgun (WGS) entry which is preliminary data.</text>
</comment>
<dbReference type="OrthoDB" id="7872350at2"/>
<reference evidence="1 2" key="1">
    <citation type="submission" date="2019-01" db="EMBL/GenBank/DDBJ databases">
        <authorList>
            <person name="Deng T."/>
        </authorList>
    </citation>
    <scope>NUCLEOTIDE SEQUENCE [LARGE SCALE GENOMIC DNA]</scope>
    <source>
        <strain evidence="1 2">F8825</strain>
    </source>
</reference>
<evidence type="ECO:0000313" key="1">
    <source>
        <dbReference type="EMBL" id="RYC11620.1"/>
    </source>
</evidence>
<accession>A0A4Q2T3L3</accession>
<dbReference type="Pfam" id="PF06698">
    <property type="entry name" value="DUF1192"/>
    <property type="match status" value="1"/>
</dbReference>
<dbReference type="InterPro" id="IPR009579">
    <property type="entry name" value="DUF1192"/>
</dbReference>
<dbReference type="AlphaFoldDB" id="A0A4Q2T3L3"/>
<gene>
    <name evidence="1" type="ORF">EUU22_11095</name>
</gene>